<keyword evidence="8" id="KW-0539">Nucleus</keyword>
<name>A0AAF0WXD5_DAUCS</name>
<evidence type="ECO:0000256" key="9">
    <source>
        <dbReference type="ARBA" id="ARBA00056472"/>
    </source>
</evidence>
<evidence type="ECO:0000256" key="6">
    <source>
        <dbReference type="ARBA" id="ARBA00023125"/>
    </source>
</evidence>
<evidence type="ECO:0000256" key="4">
    <source>
        <dbReference type="ARBA" id="ARBA00022833"/>
    </source>
</evidence>
<evidence type="ECO:0000313" key="12">
    <source>
        <dbReference type="EMBL" id="WOG97587.1"/>
    </source>
</evidence>
<feature type="domain" description="SBP-type" evidence="11">
    <location>
        <begin position="58"/>
        <end position="135"/>
    </location>
</feature>
<evidence type="ECO:0000256" key="2">
    <source>
        <dbReference type="ARBA" id="ARBA00022723"/>
    </source>
</evidence>
<dbReference type="InterPro" id="IPR036893">
    <property type="entry name" value="SBP_sf"/>
</dbReference>
<comment type="function">
    <text evidence="9">Probable transcriptional factor. Binds to the promoter of the SQUAMOSA gene.</text>
</comment>
<gene>
    <name evidence="12" type="ORF">DCAR_0416928</name>
</gene>
<proteinExistence type="predicted"/>
<evidence type="ECO:0000256" key="10">
    <source>
        <dbReference type="PROSITE-ProRule" id="PRU00470"/>
    </source>
</evidence>
<reference evidence="12" key="1">
    <citation type="journal article" date="2016" name="Nat. Genet.">
        <title>A high-quality carrot genome assembly provides new insights into carotenoid accumulation and asterid genome evolution.</title>
        <authorList>
            <person name="Iorizzo M."/>
            <person name="Ellison S."/>
            <person name="Senalik D."/>
            <person name="Zeng P."/>
            <person name="Satapoomin P."/>
            <person name="Huang J."/>
            <person name="Bowman M."/>
            <person name="Iovene M."/>
            <person name="Sanseverino W."/>
            <person name="Cavagnaro P."/>
            <person name="Yildiz M."/>
            <person name="Macko-Podgorni A."/>
            <person name="Moranska E."/>
            <person name="Grzebelus E."/>
            <person name="Grzebelus D."/>
            <person name="Ashrafi H."/>
            <person name="Zheng Z."/>
            <person name="Cheng S."/>
            <person name="Spooner D."/>
            <person name="Van Deynze A."/>
            <person name="Simon P."/>
        </authorList>
    </citation>
    <scope>NUCLEOTIDE SEQUENCE</scope>
    <source>
        <tissue evidence="12">Leaf</tissue>
    </source>
</reference>
<keyword evidence="7" id="KW-0804">Transcription</keyword>
<dbReference type="InterPro" id="IPR044817">
    <property type="entry name" value="SBP-like"/>
</dbReference>
<keyword evidence="3 10" id="KW-0863">Zinc-finger</keyword>
<keyword evidence="6" id="KW-0238">DNA-binding</keyword>
<dbReference type="PANTHER" id="PTHR31251">
    <property type="entry name" value="SQUAMOSA PROMOTER-BINDING-LIKE PROTEIN 4"/>
    <property type="match status" value="1"/>
</dbReference>
<evidence type="ECO:0000256" key="1">
    <source>
        <dbReference type="ARBA" id="ARBA00004123"/>
    </source>
</evidence>
<dbReference type="PROSITE" id="PS51141">
    <property type="entry name" value="ZF_SBP"/>
    <property type="match status" value="1"/>
</dbReference>
<evidence type="ECO:0000256" key="5">
    <source>
        <dbReference type="ARBA" id="ARBA00023015"/>
    </source>
</evidence>
<reference evidence="12" key="2">
    <citation type="submission" date="2022-03" db="EMBL/GenBank/DDBJ databases">
        <title>Draft title - Genomic analysis of global carrot germplasm unveils the trajectory of domestication and the origin of high carotenoid orange carrot.</title>
        <authorList>
            <person name="Iorizzo M."/>
            <person name="Ellison S."/>
            <person name="Senalik D."/>
            <person name="Macko-Podgorni A."/>
            <person name="Grzebelus D."/>
            <person name="Bostan H."/>
            <person name="Rolling W."/>
            <person name="Curaba J."/>
            <person name="Simon P."/>
        </authorList>
    </citation>
    <scope>NUCLEOTIDE SEQUENCE</scope>
    <source>
        <tissue evidence="12">Leaf</tissue>
    </source>
</reference>
<dbReference type="InterPro" id="IPR004333">
    <property type="entry name" value="SBP_dom"/>
</dbReference>
<keyword evidence="5" id="KW-0805">Transcription regulation</keyword>
<dbReference type="GO" id="GO:0005634">
    <property type="term" value="C:nucleus"/>
    <property type="evidence" value="ECO:0007669"/>
    <property type="project" value="UniProtKB-SubCell"/>
</dbReference>
<dbReference type="PANTHER" id="PTHR31251:SF160">
    <property type="entry name" value="SBP-TYPE DOMAIN-CONTAINING PROTEIN"/>
    <property type="match status" value="1"/>
</dbReference>
<dbReference type="Proteomes" id="UP000077755">
    <property type="component" value="Chromosome 4"/>
</dbReference>
<keyword evidence="4" id="KW-0862">Zinc</keyword>
<accession>A0AAF0WXD5</accession>
<evidence type="ECO:0000313" key="13">
    <source>
        <dbReference type="Proteomes" id="UP000077755"/>
    </source>
</evidence>
<evidence type="ECO:0000256" key="3">
    <source>
        <dbReference type="ARBA" id="ARBA00022771"/>
    </source>
</evidence>
<dbReference type="Pfam" id="PF03110">
    <property type="entry name" value="SBP"/>
    <property type="match status" value="1"/>
</dbReference>
<evidence type="ECO:0000259" key="11">
    <source>
        <dbReference type="PROSITE" id="PS51141"/>
    </source>
</evidence>
<dbReference type="GO" id="GO:0008270">
    <property type="term" value="F:zinc ion binding"/>
    <property type="evidence" value="ECO:0007669"/>
    <property type="project" value="UniProtKB-KW"/>
</dbReference>
<protein>
    <recommendedName>
        <fullName evidence="11">SBP-type domain-containing protein</fullName>
    </recommendedName>
</protein>
<dbReference type="EMBL" id="CP093346">
    <property type="protein sequence ID" value="WOG97587.1"/>
    <property type="molecule type" value="Genomic_DNA"/>
</dbReference>
<dbReference type="FunFam" id="4.10.1100.10:FF:000001">
    <property type="entry name" value="Squamosa promoter-binding-like protein 14"/>
    <property type="match status" value="1"/>
</dbReference>
<dbReference type="AlphaFoldDB" id="A0AAF0WXD5"/>
<evidence type="ECO:0000256" key="8">
    <source>
        <dbReference type="ARBA" id="ARBA00023242"/>
    </source>
</evidence>
<organism evidence="12 13">
    <name type="scientific">Daucus carota subsp. sativus</name>
    <name type="common">Carrot</name>
    <dbReference type="NCBI Taxonomy" id="79200"/>
    <lineage>
        <taxon>Eukaryota</taxon>
        <taxon>Viridiplantae</taxon>
        <taxon>Streptophyta</taxon>
        <taxon>Embryophyta</taxon>
        <taxon>Tracheophyta</taxon>
        <taxon>Spermatophyta</taxon>
        <taxon>Magnoliopsida</taxon>
        <taxon>eudicotyledons</taxon>
        <taxon>Gunneridae</taxon>
        <taxon>Pentapetalae</taxon>
        <taxon>asterids</taxon>
        <taxon>campanulids</taxon>
        <taxon>Apiales</taxon>
        <taxon>Apiaceae</taxon>
        <taxon>Apioideae</taxon>
        <taxon>Scandiceae</taxon>
        <taxon>Daucinae</taxon>
        <taxon>Daucus</taxon>
        <taxon>Daucus sect. Daucus</taxon>
    </lineage>
</organism>
<sequence length="158" mass="18131">MDFNSADSSLIDLKLGRFDDQRDVQKLPSSRVAPNIYSNDTVSVTGKRTRVGGLNSLTPYCQVYGCKKDLSSCKDYHKRHKVCEVHSKTPKVIVNGIEQRFCQQCSRFHLLVEFDDGKRSCRKRLAGHNERRRKPHAGIHSVRSRLYPTYNNGKLILH</sequence>
<dbReference type="GO" id="GO:0003677">
    <property type="term" value="F:DNA binding"/>
    <property type="evidence" value="ECO:0007669"/>
    <property type="project" value="UniProtKB-KW"/>
</dbReference>
<evidence type="ECO:0000256" key="7">
    <source>
        <dbReference type="ARBA" id="ARBA00023163"/>
    </source>
</evidence>
<dbReference type="SUPFAM" id="SSF103612">
    <property type="entry name" value="SBT domain"/>
    <property type="match status" value="1"/>
</dbReference>
<comment type="subcellular location">
    <subcellularLocation>
        <location evidence="1">Nucleus</location>
    </subcellularLocation>
</comment>
<keyword evidence="2" id="KW-0479">Metal-binding</keyword>
<keyword evidence="13" id="KW-1185">Reference proteome</keyword>
<dbReference type="Gene3D" id="4.10.1100.10">
    <property type="entry name" value="Transcription factor, SBP-box domain"/>
    <property type="match status" value="1"/>
</dbReference>